<evidence type="ECO:0000313" key="2">
    <source>
        <dbReference type="EMBL" id="JAD87484.1"/>
    </source>
</evidence>
<reference evidence="2" key="1">
    <citation type="submission" date="2014-09" db="EMBL/GenBank/DDBJ databases">
        <authorList>
            <person name="Magalhaes I.L.F."/>
            <person name="Oliveira U."/>
            <person name="Santos F.R."/>
            <person name="Vidigal T.H.D.A."/>
            <person name="Brescovit A.D."/>
            <person name="Santos A.J."/>
        </authorList>
    </citation>
    <scope>NUCLEOTIDE SEQUENCE</scope>
    <source>
        <tissue evidence="2">Shoot tissue taken approximately 20 cm above the soil surface</tissue>
    </source>
</reference>
<evidence type="ECO:0000256" key="1">
    <source>
        <dbReference type="SAM" id="MobiDB-lite"/>
    </source>
</evidence>
<dbReference type="AlphaFoldDB" id="A0A0A9DFV2"/>
<protein>
    <submittedName>
        <fullName evidence="2">Uncharacterized protein</fullName>
    </submittedName>
</protein>
<proteinExistence type="predicted"/>
<sequence>MLTMPMLRAMTERSSATRLEFLTKSPAKPEGFSPNTLKKLHTMKSGRMRESPNVSRSLVPSAHASSATCQPCSCAALIHRYGYLAPVMRDASGNTNSPRPPRRRPLASFLRRSAAWILMLGHAKVADMTSAPRRRVLSAMAPAASLS</sequence>
<dbReference type="EMBL" id="GBRH01210411">
    <property type="protein sequence ID" value="JAD87484.1"/>
    <property type="molecule type" value="Transcribed_RNA"/>
</dbReference>
<reference evidence="2" key="2">
    <citation type="journal article" date="2015" name="Data Brief">
        <title>Shoot transcriptome of the giant reed, Arundo donax.</title>
        <authorList>
            <person name="Barrero R.A."/>
            <person name="Guerrero F.D."/>
            <person name="Moolhuijzen P."/>
            <person name="Goolsby J.A."/>
            <person name="Tidwell J."/>
            <person name="Bellgard S.E."/>
            <person name="Bellgard M.I."/>
        </authorList>
    </citation>
    <scope>NUCLEOTIDE SEQUENCE</scope>
    <source>
        <tissue evidence="2">Shoot tissue taken approximately 20 cm above the soil surface</tissue>
    </source>
</reference>
<organism evidence="2">
    <name type="scientific">Arundo donax</name>
    <name type="common">Giant reed</name>
    <name type="synonym">Donax arundinaceus</name>
    <dbReference type="NCBI Taxonomy" id="35708"/>
    <lineage>
        <taxon>Eukaryota</taxon>
        <taxon>Viridiplantae</taxon>
        <taxon>Streptophyta</taxon>
        <taxon>Embryophyta</taxon>
        <taxon>Tracheophyta</taxon>
        <taxon>Spermatophyta</taxon>
        <taxon>Magnoliopsida</taxon>
        <taxon>Liliopsida</taxon>
        <taxon>Poales</taxon>
        <taxon>Poaceae</taxon>
        <taxon>PACMAD clade</taxon>
        <taxon>Arundinoideae</taxon>
        <taxon>Arundineae</taxon>
        <taxon>Arundo</taxon>
    </lineage>
</organism>
<feature type="region of interest" description="Disordered" evidence="1">
    <location>
        <begin position="18"/>
        <end position="37"/>
    </location>
</feature>
<accession>A0A0A9DFV2</accession>
<name>A0A0A9DFV2_ARUDO</name>